<reference evidence="2" key="1">
    <citation type="journal article" date="2023" name="Mol. Phylogenet. Evol.">
        <title>Genome-scale phylogeny and comparative genomics of the fungal order Sordariales.</title>
        <authorList>
            <person name="Hensen N."/>
            <person name="Bonometti L."/>
            <person name="Westerberg I."/>
            <person name="Brannstrom I.O."/>
            <person name="Guillou S."/>
            <person name="Cros-Aarteil S."/>
            <person name="Calhoun S."/>
            <person name="Haridas S."/>
            <person name="Kuo A."/>
            <person name="Mondo S."/>
            <person name="Pangilinan J."/>
            <person name="Riley R."/>
            <person name="LaButti K."/>
            <person name="Andreopoulos B."/>
            <person name="Lipzen A."/>
            <person name="Chen C."/>
            <person name="Yan M."/>
            <person name="Daum C."/>
            <person name="Ng V."/>
            <person name="Clum A."/>
            <person name="Steindorff A."/>
            <person name="Ohm R.A."/>
            <person name="Martin F."/>
            <person name="Silar P."/>
            <person name="Natvig D.O."/>
            <person name="Lalanne C."/>
            <person name="Gautier V."/>
            <person name="Ament-Velasquez S.L."/>
            <person name="Kruys A."/>
            <person name="Hutchinson M.I."/>
            <person name="Powell A.J."/>
            <person name="Barry K."/>
            <person name="Miller A.N."/>
            <person name="Grigoriev I.V."/>
            <person name="Debuchy R."/>
            <person name="Gladieux P."/>
            <person name="Hiltunen Thoren M."/>
            <person name="Johannesson H."/>
        </authorList>
    </citation>
    <scope>NUCLEOTIDE SEQUENCE</scope>
    <source>
        <strain evidence="2">CBS 958.72</strain>
    </source>
</reference>
<evidence type="ECO:0000313" key="2">
    <source>
        <dbReference type="EMBL" id="KAK3367403.1"/>
    </source>
</evidence>
<dbReference type="EMBL" id="JAULSN010000007">
    <property type="protein sequence ID" value="KAK3367403.1"/>
    <property type="molecule type" value="Genomic_DNA"/>
</dbReference>
<feature type="compositionally biased region" description="Basic and acidic residues" evidence="1">
    <location>
        <begin position="80"/>
        <end position="93"/>
    </location>
</feature>
<dbReference type="Proteomes" id="UP001287356">
    <property type="component" value="Unassembled WGS sequence"/>
</dbReference>
<feature type="compositionally biased region" description="Low complexity" evidence="1">
    <location>
        <begin position="63"/>
        <end position="79"/>
    </location>
</feature>
<comment type="caution">
    <text evidence="2">The sequence shown here is derived from an EMBL/GenBank/DDBJ whole genome shotgun (WGS) entry which is preliminary data.</text>
</comment>
<evidence type="ECO:0000256" key="1">
    <source>
        <dbReference type="SAM" id="MobiDB-lite"/>
    </source>
</evidence>
<name>A0AAE0JZT2_9PEZI</name>
<reference evidence="2" key="2">
    <citation type="submission" date="2023-06" db="EMBL/GenBank/DDBJ databases">
        <authorList>
            <consortium name="Lawrence Berkeley National Laboratory"/>
            <person name="Haridas S."/>
            <person name="Hensen N."/>
            <person name="Bonometti L."/>
            <person name="Westerberg I."/>
            <person name="Brannstrom I.O."/>
            <person name="Guillou S."/>
            <person name="Cros-Aarteil S."/>
            <person name="Calhoun S."/>
            <person name="Kuo A."/>
            <person name="Mondo S."/>
            <person name="Pangilinan J."/>
            <person name="Riley R."/>
            <person name="Labutti K."/>
            <person name="Andreopoulos B."/>
            <person name="Lipzen A."/>
            <person name="Chen C."/>
            <person name="Yanf M."/>
            <person name="Daum C."/>
            <person name="Ng V."/>
            <person name="Clum A."/>
            <person name="Steindorff A."/>
            <person name="Ohm R."/>
            <person name="Martin F."/>
            <person name="Silar P."/>
            <person name="Natvig D."/>
            <person name="Lalanne C."/>
            <person name="Gautier V."/>
            <person name="Ament-Velasquez S.L."/>
            <person name="Kruys A."/>
            <person name="Hutchinson M.I."/>
            <person name="Powell A.J."/>
            <person name="Barry K."/>
            <person name="Miller A.N."/>
            <person name="Grigoriev I.V."/>
            <person name="Debuchy R."/>
            <person name="Gladieux P."/>
            <person name="Thoren M.H."/>
            <person name="Johannesson H."/>
        </authorList>
    </citation>
    <scope>NUCLEOTIDE SEQUENCE</scope>
    <source>
        <strain evidence="2">CBS 958.72</strain>
    </source>
</reference>
<organism evidence="2 3">
    <name type="scientific">Lasiosphaeria ovina</name>
    <dbReference type="NCBI Taxonomy" id="92902"/>
    <lineage>
        <taxon>Eukaryota</taxon>
        <taxon>Fungi</taxon>
        <taxon>Dikarya</taxon>
        <taxon>Ascomycota</taxon>
        <taxon>Pezizomycotina</taxon>
        <taxon>Sordariomycetes</taxon>
        <taxon>Sordariomycetidae</taxon>
        <taxon>Sordariales</taxon>
        <taxon>Lasiosphaeriaceae</taxon>
        <taxon>Lasiosphaeria</taxon>
    </lineage>
</organism>
<proteinExistence type="predicted"/>
<accession>A0AAE0JZT2</accession>
<sequence length="236" mass="25950">MSSSWFKEAILAWESEDESKIKIHWRNSWPVNYVPDAAPKKEGGPPTSFGYSGVWCKISSSTMSGPGSSASSIKSSSGSDWDKSSGKSSDKLDPLGGNLTQVYAATSAGSAEGELSYFCEMLAPVGQIYIGNLASGYWLVIDEHRRLGLVWLKDAGEDNTSRQELVFDLRDKNITMVSLLGPNPEATYKRFLDAFSKGLKKRKVHFHKVFIDEAGKIKTRAKENHDLKKGAAGLRH</sequence>
<keyword evidence="3" id="KW-1185">Reference proteome</keyword>
<gene>
    <name evidence="2" type="ORF">B0T24DRAFT_669686</name>
</gene>
<protein>
    <submittedName>
        <fullName evidence="2">Uncharacterized protein</fullName>
    </submittedName>
</protein>
<dbReference type="AlphaFoldDB" id="A0AAE0JZT2"/>
<feature type="region of interest" description="Disordered" evidence="1">
    <location>
        <begin position="63"/>
        <end position="93"/>
    </location>
</feature>
<evidence type="ECO:0000313" key="3">
    <source>
        <dbReference type="Proteomes" id="UP001287356"/>
    </source>
</evidence>